<comment type="caution">
    <text evidence="1">The sequence shown here is derived from an EMBL/GenBank/DDBJ whole genome shotgun (WGS) entry which is preliminary data.</text>
</comment>
<protein>
    <submittedName>
        <fullName evidence="1">ESCRT II complex subunit Dot2</fullName>
    </submittedName>
</protein>
<dbReference type="EMBL" id="JAUTXU010000099">
    <property type="protein sequence ID" value="KAK3708683.1"/>
    <property type="molecule type" value="Genomic_DNA"/>
</dbReference>
<organism evidence="1 2">
    <name type="scientific">Vermiconidia calcicola</name>
    <dbReference type="NCBI Taxonomy" id="1690605"/>
    <lineage>
        <taxon>Eukaryota</taxon>
        <taxon>Fungi</taxon>
        <taxon>Dikarya</taxon>
        <taxon>Ascomycota</taxon>
        <taxon>Pezizomycotina</taxon>
        <taxon>Dothideomycetes</taxon>
        <taxon>Dothideomycetidae</taxon>
        <taxon>Mycosphaerellales</taxon>
        <taxon>Extremaceae</taxon>
        <taxon>Vermiconidia</taxon>
    </lineage>
</organism>
<name>A0ACC3N3X8_9PEZI</name>
<gene>
    <name evidence="1" type="primary">dot2_1</name>
    <name evidence="1" type="ORF">LTR37_011405</name>
</gene>
<proteinExistence type="predicted"/>
<sequence length="776" mass="87130">MASSRRGVGLNAFSNAAISSDQYARHGAAIRSTHADALANQLSVFQAALHNFSLTHAKDIRSNPTFRAEFARMCNAIGVDPLAGSNVKGAAGAGGKSVWAKMLGSSVNDFYFELAVRVVEVCRETRSENGGMIALSEVRKRIEKGRGLVGGGMEVTDDDIERALESLEPLGGMFKTTTLGSNKFIRSVPKELNPDQSTVLEVIQILGHVTVSMLQDNLGWEGARAIAVIDDLVADSLVWVDSQAEETEYWSPASMHEAQLLLRAGTFAHHDSNSSEREASVMTTRSNMPHPLADLPEELLLYIAEQLKDLKDKLRFRRVCTAFAAPGATAVSEQCPTLCVTASPRSVRNFKLICDHPVFRTNIRHVIYVGDYDPSHHYPFADGVDANVLWLSESDLVDEIPELQDLHRHRLPRRWQEVSTMRQKEFEKLREGIYALPSLEKVTYPGFWPEGQALNLTCRQGSRMEVTMDIEQFIGSPFGVPEDLQQEFAEAAEPDSLDQEDWMALRFILDTFGEQHRSGRHLELGIHHIGVSGLFSDEIPYDFTSDKKLAMLNSAMPLLTTLELKMTPPDGLYEPPHTLAFAGILSSAVNLEKLELEWHFSQQLNDCLAAEIFRICSWPKLEVLRLMRAGCLEWAKEYNEREYFNDTILAFDKQTICNFLLRHGHGLRKLVMRNILLGSDGHRTYVLKKNGRSPALAPLREVLAQMHLQNIQVLLDTFHKVDETYYEELSRVNKQTKKLGERVGVRQKQYEMLSANISATYDFGGWLTRAQEEVPT</sequence>
<evidence type="ECO:0000313" key="2">
    <source>
        <dbReference type="Proteomes" id="UP001281147"/>
    </source>
</evidence>
<keyword evidence="2" id="KW-1185">Reference proteome</keyword>
<evidence type="ECO:0000313" key="1">
    <source>
        <dbReference type="EMBL" id="KAK3708683.1"/>
    </source>
</evidence>
<accession>A0ACC3N3X8</accession>
<reference evidence="1" key="1">
    <citation type="submission" date="2023-07" db="EMBL/GenBank/DDBJ databases">
        <title>Black Yeasts Isolated from many extreme environments.</title>
        <authorList>
            <person name="Coleine C."/>
            <person name="Stajich J.E."/>
            <person name="Selbmann L."/>
        </authorList>
    </citation>
    <scope>NUCLEOTIDE SEQUENCE</scope>
    <source>
        <strain evidence="1">CCFEE 5714</strain>
    </source>
</reference>
<dbReference type="Proteomes" id="UP001281147">
    <property type="component" value="Unassembled WGS sequence"/>
</dbReference>